<evidence type="ECO:0000259" key="15">
    <source>
        <dbReference type="PROSITE" id="PS51163"/>
    </source>
</evidence>
<evidence type="ECO:0000256" key="13">
    <source>
        <dbReference type="PIRNR" id="PIRNR004930"/>
    </source>
</evidence>
<keyword evidence="9 13" id="KW-0547">Nucleotide-binding</keyword>
<evidence type="ECO:0000313" key="16">
    <source>
        <dbReference type="EMBL" id="MCX2718592.1"/>
    </source>
</evidence>
<dbReference type="GO" id="GO:0008033">
    <property type="term" value="P:tRNA processing"/>
    <property type="evidence" value="ECO:0007669"/>
    <property type="project" value="UniProtKB-KW"/>
</dbReference>
<evidence type="ECO:0000256" key="12">
    <source>
        <dbReference type="ARBA" id="ARBA00048366"/>
    </source>
</evidence>
<name>A0AAE3SNL3_9FLAO</name>
<dbReference type="PANTHER" id="PTHR17490:SF16">
    <property type="entry name" value="THREONYLCARBAMOYL-AMP SYNTHASE"/>
    <property type="match status" value="1"/>
</dbReference>
<feature type="binding site" evidence="14">
    <location>
        <position position="173"/>
    </location>
    <ligand>
        <name>L-threonine</name>
        <dbReference type="ChEBI" id="CHEBI:57926"/>
    </ligand>
</feature>
<comment type="subcellular location">
    <subcellularLocation>
        <location evidence="1 13">Cytoplasm</location>
    </subcellularLocation>
</comment>
<dbReference type="NCBIfam" id="TIGR00057">
    <property type="entry name" value="L-threonylcarbamoyladenylate synthase"/>
    <property type="match status" value="1"/>
</dbReference>
<dbReference type="EMBL" id="JAPFQP010000001">
    <property type="protein sequence ID" value="MCX2718592.1"/>
    <property type="molecule type" value="Genomic_DNA"/>
</dbReference>
<dbReference type="GO" id="GO:0005524">
    <property type="term" value="F:ATP binding"/>
    <property type="evidence" value="ECO:0007669"/>
    <property type="project" value="UniProtKB-UniRule"/>
</dbReference>
<evidence type="ECO:0000256" key="9">
    <source>
        <dbReference type="ARBA" id="ARBA00022741"/>
    </source>
</evidence>
<organism evidence="16 17">
    <name type="scientific">Lentiprolixibacter aurantiacus</name>
    <dbReference type="NCBI Taxonomy" id="2993939"/>
    <lineage>
        <taxon>Bacteria</taxon>
        <taxon>Pseudomonadati</taxon>
        <taxon>Bacteroidota</taxon>
        <taxon>Flavobacteriia</taxon>
        <taxon>Flavobacteriales</taxon>
        <taxon>Flavobacteriaceae</taxon>
        <taxon>Lentiprolixibacter</taxon>
    </lineage>
</organism>
<evidence type="ECO:0000256" key="1">
    <source>
        <dbReference type="ARBA" id="ARBA00004496"/>
    </source>
</evidence>
<dbReference type="SUPFAM" id="SSF55821">
    <property type="entry name" value="YrdC/RibB"/>
    <property type="match status" value="1"/>
</dbReference>
<feature type="binding site" evidence="14">
    <location>
        <position position="187"/>
    </location>
    <ligand>
        <name>ATP</name>
        <dbReference type="ChEBI" id="CHEBI:30616"/>
    </ligand>
</feature>
<dbReference type="GO" id="GO:0005737">
    <property type="term" value="C:cytoplasm"/>
    <property type="evidence" value="ECO:0007669"/>
    <property type="project" value="UniProtKB-SubCell"/>
</dbReference>
<feature type="binding site" evidence="14">
    <location>
        <position position="59"/>
    </location>
    <ligand>
        <name>ATP</name>
        <dbReference type="ChEBI" id="CHEBI:30616"/>
    </ligand>
</feature>
<feature type="binding site" evidence="14">
    <location>
        <position position="50"/>
    </location>
    <ligand>
        <name>ATP</name>
        <dbReference type="ChEBI" id="CHEBI:30616"/>
    </ligand>
</feature>
<keyword evidence="5 13" id="KW-0963">Cytoplasm</keyword>
<dbReference type="InterPro" id="IPR010923">
    <property type="entry name" value="T(6)A37_SUA5"/>
</dbReference>
<dbReference type="InterPro" id="IPR017945">
    <property type="entry name" value="DHBP_synth_RibB-like_a/b_dom"/>
</dbReference>
<evidence type="ECO:0000256" key="3">
    <source>
        <dbReference type="ARBA" id="ARBA00012584"/>
    </source>
</evidence>
<feature type="binding site" evidence="14">
    <location>
        <position position="113"/>
    </location>
    <ligand>
        <name>L-threonine</name>
        <dbReference type="ChEBI" id="CHEBI:57926"/>
    </ligand>
</feature>
<dbReference type="AlphaFoldDB" id="A0AAE3SNL3"/>
<comment type="similarity">
    <text evidence="2 13">Belongs to the SUA5 family.</text>
</comment>
<comment type="catalytic activity">
    <reaction evidence="12 13">
        <text>L-threonine + hydrogencarbonate + ATP = L-threonylcarbamoyladenylate + diphosphate + H2O</text>
        <dbReference type="Rhea" id="RHEA:36407"/>
        <dbReference type="ChEBI" id="CHEBI:15377"/>
        <dbReference type="ChEBI" id="CHEBI:17544"/>
        <dbReference type="ChEBI" id="CHEBI:30616"/>
        <dbReference type="ChEBI" id="CHEBI:33019"/>
        <dbReference type="ChEBI" id="CHEBI:57926"/>
        <dbReference type="ChEBI" id="CHEBI:73682"/>
        <dbReference type="EC" id="2.7.7.87"/>
    </reaction>
</comment>
<dbReference type="InterPro" id="IPR006070">
    <property type="entry name" value="Sua5-like_dom"/>
</dbReference>
<dbReference type="GO" id="GO:0061710">
    <property type="term" value="F:L-threonylcarbamoyladenylate synthase"/>
    <property type="evidence" value="ECO:0007669"/>
    <property type="project" value="UniProtKB-EC"/>
</dbReference>
<feature type="binding site" evidence="14">
    <location>
        <position position="54"/>
    </location>
    <ligand>
        <name>ATP</name>
        <dbReference type="ChEBI" id="CHEBI:30616"/>
    </ligand>
</feature>
<feature type="binding site" evidence="14">
    <location>
        <position position="133"/>
    </location>
    <ligand>
        <name>L-threonine</name>
        <dbReference type="ChEBI" id="CHEBI:57926"/>
    </ligand>
</feature>
<sequence length="319" mass="34927">MTLVSGDITRAVQFLEQEDVVAIPTETVYGLAGNIFSEKAIKKIFALKQRPFFNPLIVHLSGAEQLPKVVEAVPDRAKLLAEKFWPGPLTLILKKRPEIPDLVTSGKDTVAVRVPNHPVSLELLEKLDFPLAAPSANPFGSISPTESSHVASYFEGKLSMVLEGGPCERGIESTIIGFEDGNPVLYRLGSITVEDISNLIGEIQVKNKKEAAPDAPGMLSRHYAPQTTTYVVDDVAKFIMAFPEKRVGVLLFQNAVEASNIKAQQVLSRQGNLEEAASKLYAALHKLDKQELDMIVAEQFPDQGMGKAINDRLQRATKK</sequence>
<keyword evidence="6 13" id="KW-0808">Transferase</keyword>
<dbReference type="GO" id="GO:0003725">
    <property type="term" value="F:double-stranded RNA binding"/>
    <property type="evidence" value="ECO:0007669"/>
    <property type="project" value="UniProtKB-UniRule"/>
</dbReference>
<feature type="binding site" evidence="14">
    <location>
        <position position="109"/>
    </location>
    <ligand>
        <name>ATP</name>
        <dbReference type="ChEBI" id="CHEBI:30616"/>
    </ligand>
</feature>
<dbReference type="InterPro" id="IPR050156">
    <property type="entry name" value="TC-AMP_synthase_SUA5"/>
</dbReference>
<dbReference type="PROSITE" id="PS51163">
    <property type="entry name" value="YRDC"/>
    <property type="match status" value="1"/>
</dbReference>
<dbReference type="Gene3D" id="3.40.50.11030">
    <property type="entry name" value="Threonylcarbamoyl-AMP synthase, C-terminal domain"/>
    <property type="match status" value="1"/>
</dbReference>
<dbReference type="Pfam" id="PF01300">
    <property type="entry name" value="Sua5_yciO_yrdC"/>
    <property type="match status" value="1"/>
</dbReference>
<proteinExistence type="inferred from homology"/>
<evidence type="ECO:0000256" key="14">
    <source>
        <dbReference type="PIRSR" id="PIRSR004930-1"/>
    </source>
</evidence>
<keyword evidence="7 13" id="KW-0819">tRNA processing</keyword>
<gene>
    <name evidence="16" type="ORF">OO016_03160</name>
</gene>
<evidence type="ECO:0000256" key="7">
    <source>
        <dbReference type="ARBA" id="ARBA00022694"/>
    </source>
</evidence>
<dbReference type="Pfam" id="PF03481">
    <property type="entry name" value="Sua5_C"/>
    <property type="match status" value="1"/>
</dbReference>
<protein>
    <recommendedName>
        <fullName evidence="4 13">Threonylcarbamoyl-AMP synthase</fullName>
        <shortName evidence="13">TC-AMP synthase</shortName>
        <ecNumber evidence="3 13">2.7.7.87</ecNumber>
    </recommendedName>
    <alternativeName>
        <fullName evidence="11 13">L-threonylcarbamoyladenylate synthase</fullName>
    </alternativeName>
</protein>
<dbReference type="Gene3D" id="3.90.870.10">
    <property type="entry name" value="DHBP synthase"/>
    <property type="match status" value="1"/>
</dbReference>
<evidence type="ECO:0000313" key="17">
    <source>
        <dbReference type="Proteomes" id="UP001207116"/>
    </source>
</evidence>
<evidence type="ECO:0000256" key="8">
    <source>
        <dbReference type="ARBA" id="ARBA00022695"/>
    </source>
</evidence>
<dbReference type="InterPro" id="IPR005145">
    <property type="entry name" value="Sua5_C"/>
</dbReference>
<feature type="domain" description="YrdC-like" evidence="15">
    <location>
        <begin position="5"/>
        <end position="191"/>
    </location>
</feature>
<dbReference type="PANTHER" id="PTHR17490">
    <property type="entry name" value="SUA5"/>
    <property type="match status" value="1"/>
</dbReference>
<comment type="function">
    <text evidence="13">Required for the formation of a threonylcarbamoyl group on adenosine at position 37 (t(6)A37) in tRNAs that read codons beginning with adenine.</text>
</comment>
<dbReference type="InterPro" id="IPR038385">
    <property type="entry name" value="Sua5/YwlC_C"/>
</dbReference>
<reference evidence="16" key="1">
    <citation type="submission" date="2022-11" db="EMBL/GenBank/DDBJ databases">
        <title>The characterization of three novel Bacteroidetes species and genomic analysis of their roles in tidal elemental geochemical cycles.</title>
        <authorList>
            <person name="Ma K.-J."/>
        </authorList>
    </citation>
    <scope>NUCLEOTIDE SEQUENCE</scope>
    <source>
        <strain evidence="16">M415</strain>
    </source>
</reference>
<feature type="binding site" evidence="14">
    <location>
        <position position="27"/>
    </location>
    <ligand>
        <name>L-threonine</name>
        <dbReference type="ChEBI" id="CHEBI:57926"/>
    </ligand>
</feature>
<feature type="binding site" evidence="14">
    <location>
        <position position="135"/>
    </location>
    <ligand>
        <name>ATP</name>
        <dbReference type="ChEBI" id="CHEBI:30616"/>
    </ligand>
</feature>
<evidence type="ECO:0000256" key="11">
    <source>
        <dbReference type="ARBA" id="ARBA00029774"/>
    </source>
</evidence>
<keyword evidence="17" id="KW-1185">Reference proteome</keyword>
<feature type="binding site" evidence="14">
    <location>
        <position position="143"/>
    </location>
    <ligand>
        <name>ATP</name>
        <dbReference type="ChEBI" id="CHEBI:30616"/>
    </ligand>
</feature>
<keyword evidence="8 13" id="KW-0548">Nucleotidyltransferase</keyword>
<evidence type="ECO:0000256" key="4">
    <source>
        <dbReference type="ARBA" id="ARBA00015492"/>
    </source>
</evidence>
<evidence type="ECO:0000256" key="10">
    <source>
        <dbReference type="ARBA" id="ARBA00022840"/>
    </source>
</evidence>
<evidence type="ECO:0000256" key="5">
    <source>
        <dbReference type="ARBA" id="ARBA00022490"/>
    </source>
</evidence>
<dbReference type="PIRSF" id="PIRSF004930">
    <property type="entry name" value="Tln_factor_SUA5"/>
    <property type="match status" value="1"/>
</dbReference>
<evidence type="ECO:0000256" key="6">
    <source>
        <dbReference type="ARBA" id="ARBA00022679"/>
    </source>
</evidence>
<dbReference type="GO" id="GO:0006450">
    <property type="term" value="P:regulation of translational fidelity"/>
    <property type="evidence" value="ECO:0007669"/>
    <property type="project" value="TreeGrafter"/>
</dbReference>
<dbReference type="GO" id="GO:0000049">
    <property type="term" value="F:tRNA binding"/>
    <property type="evidence" value="ECO:0007669"/>
    <property type="project" value="TreeGrafter"/>
</dbReference>
<dbReference type="RefSeq" id="WP_266010762.1">
    <property type="nucleotide sequence ID" value="NZ_JAPFQP010000001.1"/>
</dbReference>
<accession>A0AAE3SNL3</accession>
<dbReference type="Proteomes" id="UP001207116">
    <property type="component" value="Unassembled WGS sequence"/>
</dbReference>
<evidence type="ECO:0000256" key="2">
    <source>
        <dbReference type="ARBA" id="ARBA00007663"/>
    </source>
</evidence>
<dbReference type="FunFam" id="3.90.870.10:FF:000009">
    <property type="entry name" value="Threonylcarbamoyl-AMP synthase, putative"/>
    <property type="match status" value="1"/>
</dbReference>
<comment type="caution">
    <text evidence="16">The sequence shown here is derived from an EMBL/GenBank/DDBJ whole genome shotgun (WGS) entry which is preliminary data.</text>
</comment>
<keyword evidence="10 13" id="KW-0067">ATP-binding</keyword>
<dbReference type="EC" id="2.7.7.87" evidence="3 13"/>
<feature type="binding site" evidence="14">
    <location>
        <position position="223"/>
    </location>
    <ligand>
        <name>ATP</name>
        <dbReference type="ChEBI" id="CHEBI:30616"/>
    </ligand>
</feature>